<dbReference type="Pfam" id="PF00440">
    <property type="entry name" value="TetR_N"/>
    <property type="match status" value="1"/>
</dbReference>
<sequence>MPDTRTRIMNSSAELLRRNGYAGTGLKRIAAEADAPFGSIYHFFPGGKEQLADESIRASGATYADLFAEIMDPAPDLLSGVAAMFTGAARTLVETDFADACPIATVALEVASTNDTLRRATADVFDGWVRAGVPRFARWGLDAATSRSLTLALITGLEGGFVLSRAQRSTEALEAAGASVVAATRAALAATSPDNAATHDTAATHETAVSHD</sequence>
<dbReference type="AlphaFoldDB" id="A0A1G6Z4W9"/>
<dbReference type="PANTHER" id="PTHR47506">
    <property type="entry name" value="TRANSCRIPTIONAL REGULATORY PROTEIN"/>
    <property type="match status" value="1"/>
</dbReference>
<dbReference type="STRING" id="168276.SAMN05444580_10885"/>
<dbReference type="InterPro" id="IPR054156">
    <property type="entry name" value="YxaF_TetR_C"/>
</dbReference>
<reference evidence="7 8" key="1">
    <citation type="submission" date="2016-10" db="EMBL/GenBank/DDBJ databases">
        <authorList>
            <person name="de Groot N.N."/>
        </authorList>
    </citation>
    <scope>NUCLEOTIDE SEQUENCE [LARGE SCALE GENOMIC DNA]</scope>
    <source>
        <strain evidence="7 8">JCM 11308</strain>
    </source>
</reference>
<evidence type="ECO:0000256" key="4">
    <source>
        <dbReference type="PROSITE-ProRule" id="PRU00335"/>
    </source>
</evidence>
<evidence type="ECO:0000256" key="2">
    <source>
        <dbReference type="ARBA" id="ARBA00023125"/>
    </source>
</evidence>
<keyword evidence="8" id="KW-1185">Reference proteome</keyword>
<dbReference type="InterPro" id="IPR036271">
    <property type="entry name" value="Tet_transcr_reg_TetR-rel_C_sf"/>
</dbReference>
<dbReference type="SUPFAM" id="SSF46689">
    <property type="entry name" value="Homeodomain-like"/>
    <property type="match status" value="1"/>
</dbReference>
<dbReference type="Gene3D" id="1.10.357.10">
    <property type="entry name" value="Tetracycline Repressor, domain 2"/>
    <property type="match status" value="1"/>
</dbReference>
<gene>
    <name evidence="7" type="ORF">SAMN05444580_10885</name>
</gene>
<feature type="DNA-binding region" description="H-T-H motif" evidence="4">
    <location>
        <begin position="25"/>
        <end position="44"/>
    </location>
</feature>
<dbReference type="PROSITE" id="PS50977">
    <property type="entry name" value="HTH_TETR_2"/>
    <property type="match status" value="1"/>
</dbReference>
<evidence type="ECO:0000256" key="5">
    <source>
        <dbReference type="SAM" id="MobiDB-lite"/>
    </source>
</evidence>
<keyword evidence="3" id="KW-0804">Transcription</keyword>
<evidence type="ECO:0000256" key="1">
    <source>
        <dbReference type="ARBA" id="ARBA00023015"/>
    </source>
</evidence>
<evidence type="ECO:0000256" key="3">
    <source>
        <dbReference type="ARBA" id="ARBA00023163"/>
    </source>
</evidence>
<dbReference type="SUPFAM" id="SSF48498">
    <property type="entry name" value="Tetracyclin repressor-like, C-terminal domain"/>
    <property type="match status" value="1"/>
</dbReference>
<keyword evidence="2 4" id="KW-0238">DNA-binding</keyword>
<dbReference type="PANTHER" id="PTHR47506:SF3">
    <property type="entry name" value="HTH-TYPE TRANSCRIPTIONAL REGULATOR LMRA"/>
    <property type="match status" value="1"/>
</dbReference>
<protein>
    <submittedName>
        <fullName evidence="7">DNA-binding transcriptional regulator, AcrR family</fullName>
    </submittedName>
</protein>
<dbReference type="InterPro" id="IPR001647">
    <property type="entry name" value="HTH_TetR"/>
</dbReference>
<evidence type="ECO:0000313" key="7">
    <source>
        <dbReference type="EMBL" id="SDD96846.1"/>
    </source>
</evidence>
<feature type="domain" description="HTH tetR-type" evidence="6">
    <location>
        <begin position="2"/>
        <end position="62"/>
    </location>
</feature>
<dbReference type="EMBL" id="FNAB01000008">
    <property type="protein sequence ID" value="SDD96846.1"/>
    <property type="molecule type" value="Genomic_DNA"/>
</dbReference>
<name>A0A1G6Z4W9_9NOCA</name>
<evidence type="ECO:0000259" key="6">
    <source>
        <dbReference type="PROSITE" id="PS50977"/>
    </source>
</evidence>
<proteinExistence type="predicted"/>
<dbReference type="InterPro" id="IPR009057">
    <property type="entry name" value="Homeodomain-like_sf"/>
</dbReference>
<feature type="region of interest" description="Disordered" evidence="5">
    <location>
        <begin position="192"/>
        <end position="212"/>
    </location>
</feature>
<dbReference type="GO" id="GO:0003677">
    <property type="term" value="F:DNA binding"/>
    <property type="evidence" value="ECO:0007669"/>
    <property type="project" value="UniProtKB-UniRule"/>
</dbReference>
<accession>A0A1G6Z4W9</accession>
<dbReference type="Pfam" id="PF21993">
    <property type="entry name" value="TetR_C_13_2"/>
    <property type="match status" value="1"/>
</dbReference>
<keyword evidence="1" id="KW-0805">Transcription regulation</keyword>
<dbReference type="Proteomes" id="UP000199417">
    <property type="component" value="Unassembled WGS sequence"/>
</dbReference>
<organism evidence="7 8">
    <name type="scientific">Rhodococcus tukisamuensis</name>
    <dbReference type="NCBI Taxonomy" id="168276"/>
    <lineage>
        <taxon>Bacteria</taxon>
        <taxon>Bacillati</taxon>
        <taxon>Actinomycetota</taxon>
        <taxon>Actinomycetes</taxon>
        <taxon>Mycobacteriales</taxon>
        <taxon>Nocardiaceae</taxon>
        <taxon>Rhodococcus</taxon>
    </lineage>
</organism>
<evidence type="ECO:0000313" key="8">
    <source>
        <dbReference type="Proteomes" id="UP000199417"/>
    </source>
</evidence>
<dbReference type="RefSeq" id="WP_072845642.1">
    <property type="nucleotide sequence ID" value="NZ_FNAB01000008.1"/>
</dbReference>